<evidence type="ECO:0000313" key="12">
    <source>
        <dbReference type="Proteomes" id="UP000530660"/>
    </source>
</evidence>
<evidence type="ECO:0000256" key="9">
    <source>
        <dbReference type="ARBA" id="ARBA00044484"/>
    </source>
</evidence>
<dbReference type="PROSITE" id="PS00629">
    <property type="entry name" value="IMP_1"/>
    <property type="match status" value="1"/>
</dbReference>
<dbReference type="Proteomes" id="UP000530660">
    <property type="component" value="Unassembled WGS sequence"/>
</dbReference>
<evidence type="ECO:0000256" key="1">
    <source>
        <dbReference type="ARBA" id="ARBA00001946"/>
    </source>
</evidence>
<dbReference type="InterPro" id="IPR020583">
    <property type="entry name" value="Inositol_monoP_metal-BS"/>
</dbReference>
<dbReference type="SUPFAM" id="SSF56655">
    <property type="entry name" value="Carbohydrate phosphatase"/>
    <property type="match status" value="1"/>
</dbReference>
<feature type="binding site" evidence="10">
    <location>
        <position position="304"/>
    </location>
    <ligand>
        <name>Mg(2+)</name>
        <dbReference type="ChEBI" id="CHEBI:18420"/>
        <label>1</label>
        <note>catalytic</note>
    </ligand>
</feature>
<dbReference type="PRINTS" id="PR00377">
    <property type="entry name" value="IMPHPHTASES"/>
</dbReference>
<comment type="catalytic activity">
    <reaction evidence="9">
        <text>3'-phosphoadenylyl sulfate + H2O = adenosine 5'-phosphosulfate + phosphate</text>
        <dbReference type="Rhea" id="RHEA:77639"/>
        <dbReference type="ChEBI" id="CHEBI:15377"/>
        <dbReference type="ChEBI" id="CHEBI:43474"/>
        <dbReference type="ChEBI" id="CHEBI:58243"/>
        <dbReference type="ChEBI" id="CHEBI:58339"/>
        <dbReference type="EC" id="3.1.3.7"/>
    </reaction>
    <physiologicalReaction direction="left-to-right" evidence="9">
        <dbReference type="Rhea" id="RHEA:77640"/>
    </physiologicalReaction>
</comment>
<dbReference type="Pfam" id="PF00459">
    <property type="entry name" value="Inositol_P"/>
    <property type="match status" value="1"/>
</dbReference>
<dbReference type="GO" id="GO:0046872">
    <property type="term" value="F:metal ion binding"/>
    <property type="evidence" value="ECO:0007669"/>
    <property type="project" value="UniProtKB-KW"/>
</dbReference>
<dbReference type="GO" id="GO:0000103">
    <property type="term" value="P:sulfate assimilation"/>
    <property type="evidence" value="ECO:0007669"/>
    <property type="project" value="TreeGrafter"/>
</dbReference>
<dbReference type="PANTHER" id="PTHR43200">
    <property type="entry name" value="PHOSPHATASE"/>
    <property type="match status" value="1"/>
</dbReference>
<evidence type="ECO:0000256" key="10">
    <source>
        <dbReference type="PIRSR" id="PIRSR600760-2"/>
    </source>
</evidence>
<evidence type="ECO:0000256" key="3">
    <source>
        <dbReference type="ARBA" id="ARBA00012633"/>
    </source>
</evidence>
<dbReference type="AlphaFoldDB" id="A0A7J7IPA1"/>
<dbReference type="InterPro" id="IPR051090">
    <property type="entry name" value="Inositol_monoP_superfamily"/>
</dbReference>
<evidence type="ECO:0000256" key="6">
    <source>
        <dbReference type="ARBA" id="ARBA00022842"/>
    </source>
</evidence>
<comment type="caution">
    <text evidence="11">The sequence shown here is derived from an EMBL/GenBank/DDBJ whole genome shotgun (WGS) entry which is preliminary data.</text>
</comment>
<dbReference type="GO" id="GO:0008441">
    <property type="term" value="F:3'(2'),5'-bisphosphate nucleotidase activity"/>
    <property type="evidence" value="ECO:0007669"/>
    <property type="project" value="UniProtKB-EC"/>
</dbReference>
<protein>
    <recommendedName>
        <fullName evidence="3">3'(2'),5'-bisphosphate nucleotidase</fullName>
        <ecNumber evidence="3">3.1.3.7</ecNumber>
    </recommendedName>
</protein>
<dbReference type="PROSITE" id="PS00630">
    <property type="entry name" value="IMP_2"/>
    <property type="match status" value="1"/>
</dbReference>
<dbReference type="InterPro" id="IPR006239">
    <property type="entry name" value="DPNP"/>
</dbReference>
<keyword evidence="5" id="KW-0378">Hydrolase</keyword>
<feature type="binding site" evidence="10">
    <location>
        <position position="136"/>
    </location>
    <ligand>
        <name>Mg(2+)</name>
        <dbReference type="ChEBI" id="CHEBI:18420"/>
        <label>1</label>
        <note>catalytic</note>
    </ligand>
</feature>
<proteinExistence type="inferred from homology"/>
<comment type="catalytic activity">
    <reaction evidence="8">
        <text>adenosine 3',5'-bisphosphate + H2O = AMP + phosphate</text>
        <dbReference type="Rhea" id="RHEA:10040"/>
        <dbReference type="ChEBI" id="CHEBI:15377"/>
        <dbReference type="ChEBI" id="CHEBI:43474"/>
        <dbReference type="ChEBI" id="CHEBI:58343"/>
        <dbReference type="ChEBI" id="CHEBI:456215"/>
        <dbReference type="EC" id="3.1.3.7"/>
    </reaction>
    <physiologicalReaction direction="left-to-right" evidence="8">
        <dbReference type="Rhea" id="RHEA:10041"/>
    </physiologicalReaction>
</comment>
<dbReference type="NCBIfam" id="TIGR01330">
    <property type="entry name" value="bisphos_HAL2"/>
    <property type="match status" value="1"/>
</dbReference>
<name>A0A7J7IPA1_9RHOD</name>
<sequence length="367" mass="39495">MARSLLAGHRLQHELESAVDIVSRASRMAREIQKRYCDATQTVGDATTLAKADASPVTIADLAVQALILGELHMLFPEDRFVAEETSSSVQDERMEGAIRTWLTQYSTRGVDERVRDSIDLGSDAGGCRGRIWVLDPVDGTKGFLRNQQFCIALALLVDGLAELGVLGCPNLSAAQEAERIASGYTEGIEGEKCLTIVNGTDGCVFFAARGAGAYMQSLTDRREQALPQQIHVNANTDPSWAVMAESVESGHSSHSLTGKMIRILGIRQRLGVDSQCKYGLLSRGEACVFLRFPRPGYVENIWDHAAGTVVLTEAGGRVTDALGGELDFSHGRKLPNVRGIVATNGHMHPAVLAAVKHVLAEDVTSG</sequence>
<comment type="catalytic activity">
    <reaction evidence="7">
        <text>adenosine 2',5'-bisphosphate + H2O = AMP + phosphate</text>
        <dbReference type="Rhea" id="RHEA:77643"/>
        <dbReference type="ChEBI" id="CHEBI:15377"/>
        <dbReference type="ChEBI" id="CHEBI:43474"/>
        <dbReference type="ChEBI" id="CHEBI:194156"/>
        <dbReference type="ChEBI" id="CHEBI:456215"/>
        <dbReference type="EC" id="3.1.3.7"/>
    </reaction>
    <physiologicalReaction direction="left-to-right" evidence="7">
        <dbReference type="Rhea" id="RHEA:77644"/>
    </physiologicalReaction>
</comment>
<evidence type="ECO:0000256" key="5">
    <source>
        <dbReference type="ARBA" id="ARBA00022801"/>
    </source>
</evidence>
<dbReference type="GO" id="GO:0046854">
    <property type="term" value="P:phosphatidylinositol phosphate biosynthetic process"/>
    <property type="evidence" value="ECO:0007669"/>
    <property type="project" value="InterPro"/>
</dbReference>
<evidence type="ECO:0000256" key="4">
    <source>
        <dbReference type="ARBA" id="ARBA00022723"/>
    </source>
</evidence>
<dbReference type="InterPro" id="IPR000760">
    <property type="entry name" value="Inositol_monophosphatase-like"/>
</dbReference>
<dbReference type="InterPro" id="IPR020550">
    <property type="entry name" value="Inositol_monophosphatase_CS"/>
</dbReference>
<gene>
    <name evidence="11" type="ORF">F1559_004033</name>
</gene>
<dbReference type="OrthoDB" id="411145at2759"/>
<dbReference type="Gene3D" id="3.30.540.10">
    <property type="entry name" value="Fructose-1,6-Bisphosphatase, subunit A, domain 1"/>
    <property type="match status" value="1"/>
</dbReference>
<keyword evidence="4 10" id="KW-0479">Metal-binding</keyword>
<organism evidence="11 12">
    <name type="scientific">Cyanidiococcus yangmingshanensis</name>
    <dbReference type="NCBI Taxonomy" id="2690220"/>
    <lineage>
        <taxon>Eukaryota</taxon>
        <taxon>Rhodophyta</taxon>
        <taxon>Bangiophyceae</taxon>
        <taxon>Cyanidiales</taxon>
        <taxon>Cyanidiaceae</taxon>
        <taxon>Cyanidiococcus</taxon>
    </lineage>
</organism>
<dbReference type="CDD" id="cd01517">
    <property type="entry name" value="PAP_phosphatase"/>
    <property type="match status" value="1"/>
</dbReference>
<accession>A0A7J7IPA1</accession>
<evidence type="ECO:0000313" key="11">
    <source>
        <dbReference type="EMBL" id="KAF6004539.1"/>
    </source>
</evidence>
<evidence type="ECO:0000256" key="7">
    <source>
        <dbReference type="ARBA" id="ARBA00044466"/>
    </source>
</evidence>
<dbReference type="PANTHER" id="PTHR43200:SF6">
    <property type="entry name" value="3'(2'),5'-BISPHOSPHATE NUCLEOTIDASE"/>
    <property type="match status" value="1"/>
</dbReference>
<dbReference type="EMBL" id="VWRR01000003">
    <property type="protein sequence ID" value="KAF6004539.1"/>
    <property type="molecule type" value="Genomic_DNA"/>
</dbReference>
<dbReference type="Gene3D" id="3.40.190.80">
    <property type="match status" value="1"/>
</dbReference>
<feature type="binding site" evidence="10">
    <location>
        <position position="139"/>
    </location>
    <ligand>
        <name>Mg(2+)</name>
        <dbReference type="ChEBI" id="CHEBI:18420"/>
        <label>1</label>
        <note>catalytic</note>
    </ligand>
</feature>
<reference evidence="11 12" key="1">
    <citation type="journal article" date="2020" name="J. Phycol.">
        <title>Comparative genome analysis reveals Cyanidiococcus gen. nov., a new extremophilic red algal genus sister to Cyanidioschyzon (Cyanidioschyzonaceae, Rhodophyta).</title>
        <authorList>
            <person name="Liu S.-L."/>
            <person name="Chiang Y.-R."/>
            <person name="Yoon H.S."/>
            <person name="Fu H.-Y."/>
        </authorList>
    </citation>
    <scope>NUCLEOTIDE SEQUENCE [LARGE SCALE GENOMIC DNA]</scope>
    <source>
        <strain evidence="11 12">THAL066</strain>
    </source>
</reference>
<comment type="cofactor">
    <cofactor evidence="1 10">
        <name>Mg(2+)</name>
        <dbReference type="ChEBI" id="CHEBI:18420"/>
    </cofactor>
</comment>
<dbReference type="EC" id="3.1.3.7" evidence="3"/>
<keyword evidence="12" id="KW-1185">Reference proteome</keyword>
<keyword evidence="6 10" id="KW-0460">Magnesium</keyword>
<comment type="similarity">
    <text evidence="2">Belongs to the inositol monophosphatase superfamily.</text>
</comment>
<evidence type="ECO:0000256" key="8">
    <source>
        <dbReference type="ARBA" id="ARBA00044479"/>
    </source>
</evidence>
<feature type="binding site" evidence="10">
    <location>
        <position position="84"/>
    </location>
    <ligand>
        <name>Mg(2+)</name>
        <dbReference type="ChEBI" id="CHEBI:18420"/>
        <label>1</label>
        <note>catalytic</note>
    </ligand>
</feature>
<evidence type="ECO:0000256" key="2">
    <source>
        <dbReference type="ARBA" id="ARBA00009759"/>
    </source>
</evidence>